<evidence type="ECO:0000313" key="6">
    <source>
        <dbReference type="Proteomes" id="UP000315252"/>
    </source>
</evidence>
<dbReference type="PANTHER" id="PTHR43537:SF45">
    <property type="entry name" value="GNTR FAMILY REGULATORY PROTEIN"/>
    <property type="match status" value="1"/>
</dbReference>
<dbReference type="Pfam" id="PF00392">
    <property type="entry name" value="GntR"/>
    <property type="match status" value="1"/>
</dbReference>
<name>A0A545TX95_9PROT</name>
<dbReference type="InterPro" id="IPR036390">
    <property type="entry name" value="WH_DNA-bd_sf"/>
</dbReference>
<comment type="caution">
    <text evidence="5">The sequence shown here is derived from an EMBL/GenBank/DDBJ whole genome shotgun (WGS) entry which is preliminary data.</text>
</comment>
<keyword evidence="3" id="KW-0804">Transcription</keyword>
<dbReference type="OrthoDB" id="7260290at2"/>
<accession>A0A545TX95</accession>
<evidence type="ECO:0000256" key="1">
    <source>
        <dbReference type="ARBA" id="ARBA00023015"/>
    </source>
</evidence>
<dbReference type="SUPFAM" id="SSF46785">
    <property type="entry name" value="Winged helix' DNA-binding domain"/>
    <property type="match status" value="1"/>
</dbReference>
<dbReference type="InterPro" id="IPR036388">
    <property type="entry name" value="WH-like_DNA-bd_sf"/>
</dbReference>
<dbReference type="SMART" id="SM00345">
    <property type="entry name" value="HTH_GNTR"/>
    <property type="match status" value="1"/>
</dbReference>
<protein>
    <submittedName>
        <fullName evidence="5">GntR family transcriptional regulator</fullName>
    </submittedName>
</protein>
<dbReference type="AlphaFoldDB" id="A0A545TX95"/>
<dbReference type="Pfam" id="PF07729">
    <property type="entry name" value="FCD"/>
    <property type="match status" value="1"/>
</dbReference>
<dbReference type="EMBL" id="VHSH01000002">
    <property type="protein sequence ID" value="TQV81804.1"/>
    <property type="molecule type" value="Genomic_DNA"/>
</dbReference>
<dbReference type="CDD" id="cd07377">
    <property type="entry name" value="WHTH_GntR"/>
    <property type="match status" value="1"/>
</dbReference>
<gene>
    <name evidence="5" type="ORF">FKG95_06070</name>
</gene>
<dbReference type="Gene3D" id="1.10.10.10">
    <property type="entry name" value="Winged helix-like DNA-binding domain superfamily/Winged helix DNA-binding domain"/>
    <property type="match status" value="1"/>
</dbReference>
<feature type="domain" description="HTH gntR-type" evidence="4">
    <location>
        <begin position="13"/>
        <end position="80"/>
    </location>
</feature>
<reference evidence="5 6" key="1">
    <citation type="submission" date="2019-06" db="EMBL/GenBank/DDBJ databases">
        <title>Whole genome sequence for Rhodospirillaceae sp. R148.</title>
        <authorList>
            <person name="Wang G."/>
        </authorList>
    </citation>
    <scope>NUCLEOTIDE SEQUENCE [LARGE SCALE GENOMIC DNA]</scope>
    <source>
        <strain evidence="5 6">R148</strain>
    </source>
</reference>
<dbReference type="SUPFAM" id="SSF48008">
    <property type="entry name" value="GntR ligand-binding domain-like"/>
    <property type="match status" value="1"/>
</dbReference>
<dbReference type="Gene3D" id="1.20.120.530">
    <property type="entry name" value="GntR ligand-binding domain-like"/>
    <property type="match status" value="1"/>
</dbReference>
<sequence>MRGKEAQEKPPRANLGDTAYLRLRQMIVSGELQAGARVLENDCAARLGISRTPVREAISRLTSEGLVRRPEGGTPVVHRISTDEIVEILHVRRLLEVEAARQAAGAPGRDALLRLRVLFEGFLSGERPTAEAHSAADDELHERIAVMSGSRLLESLISDMRLKTRIFDKGSIPERFEPGCHEHIAIIDGIVSGDPERAQAAMKTHMDNVREGILNHLTRLF</sequence>
<dbReference type="InterPro" id="IPR008920">
    <property type="entry name" value="TF_FadR/GntR_C"/>
</dbReference>
<organism evidence="5 6">
    <name type="scientific">Denitrobaculum tricleocarpae</name>
    <dbReference type="NCBI Taxonomy" id="2591009"/>
    <lineage>
        <taxon>Bacteria</taxon>
        <taxon>Pseudomonadati</taxon>
        <taxon>Pseudomonadota</taxon>
        <taxon>Alphaproteobacteria</taxon>
        <taxon>Rhodospirillales</taxon>
        <taxon>Rhodospirillaceae</taxon>
        <taxon>Denitrobaculum</taxon>
    </lineage>
</organism>
<dbReference type="InterPro" id="IPR011711">
    <property type="entry name" value="GntR_C"/>
</dbReference>
<evidence type="ECO:0000313" key="5">
    <source>
        <dbReference type="EMBL" id="TQV81804.1"/>
    </source>
</evidence>
<dbReference type="InterPro" id="IPR000524">
    <property type="entry name" value="Tscrpt_reg_HTH_GntR"/>
</dbReference>
<proteinExistence type="predicted"/>
<evidence type="ECO:0000256" key="3">
    <source>
        <dbReference type="ARBA" id="ARBA00023163"/>
    </source>
</evidence>
<dbReference type="GO" id="GO:0003700">
    <property type="term" value="F:DNA-binding transcription factor activity"/>
    <property type="evidence" value="ECO:0007669"/>
    <property type="project" value="InterPro"/>
</dbReference>
<dbReference type="PANTHER" id="PTHR43537">
    <property type="entry name" value="TRANSCRIPTIONAL REGULATOR, GNTR FAMILY"/>
    <property type="match status" value="1"/>
</dbReference>
<dbReference type="PROSITE" id="PS50949">
    <property type="entry name" value="HTH_GNTR"/>
    <property type="match status" value="1"/>
</dbReference>
<keyword evidence="2" id="KW-0238">DNA-binding</keyword>
<dbReference type="PRINTS" id="PR00035">
    <property type="entry name" value="HTHGNTR"/>
</dbReference>
<dbReference type="Proteomes" id="UP000315252">
    <property type="component" value="Unassembled WGS sequence"/>
</dbReference>
<dbReference type="RefSeq" id="WP_142895435.1">
    <property type="nucleotide sequence ID" value="NZ_ML660053.1"/>
</dbReference>
<evidence type="ECO:0000259" key="4">
    <source>
        <dbReference type="PROSITE" id="PS50949"/>
    </source>
</evidence>
<keyword evidence="6" id="KW-1185">Reference proteome</keyword>
<dbReference type="GO" id="GO:0003677">
    <property type="term" value="F:DNA binding"/>
    <property type="evidence" value="ECO:0007669"/>
    <property type="project" value="UniProtKB-KW"/>
</dbReference>
<dbReference type="SMART" id="SM00895">
    <property type="entry name" value="FCD"/>
    <property type="match status" value="1"/>
</dbReference>
<keyword evidence="1" id="KW-0805">Transcription regulation</keyword>
<evidence type="ECO:0000256" key="2">
    <source>
        <dbReference type="ARBA" id="ARBA00023125"/>
    </source>
</evidence>